<dbReference type="Pfam" id="PF00596">
    <property type="entry name" value="Aldolase_II"/>
    <property type="match status" value="1"/>
</dbReference>
<dbReference type="InterPro" id="IPR051017">
    <property type="entry name" value="Aldolase-II_Adducin_sf"/>
</dbReference>
<dbReference type="Proteomes" id="UP000019484">
    <property type="component" value="Unassembled WGS sequence"/>
</dbReference>
<comment type="caution">
    <text evidence="2">The sequence shown here is derived from an EMBL/GenBank/DDBJ whole genome shotgun (WGS) entry which is preliminary data.</text>
</comment>
<reference evidence="2 3" key="1">
    <citation type="submission" date="2013-03" db="EMBL/GenBank/DDBJ databases">
        <title>The Genome Sequence of Capronia coronata CBS 617.96.</title>
        <authorList>
            <consortium name="The Broad Institute Genomics Platform"/>
            <person name="Cuomo C."/>
            <person name="de Hoog S."/>
            <person name="Gorbushina A."/>
            <person name="Walker B."/>
            <person name="Young S.K."/>
            <person name="Zeng Q."/>
            <person name="Gargeya S."/>
            <person name="Fitzgerald M."/>
            <person name="Haas B."/>
            <person name="Abouelleil A."/>
            <person name="Allen A.W."/>
            <person name="Alvarado L."/>
            <person name="Arachchi H.M."/>
            <person name="Berlin A.M."/>
            <person name="Chapman S.B."/>
            <person name="Gainer-Dewar J."/>
            <person name="Goldberg J."/>
            <person name="Griggs A."/>
            <person name="Gujja S."/>
            <person name="Hansen M."/>
            <person name="Howarth C."/>
            <person name="Imamovic A."/>
            <person name="Ireland A."/>
            <person name="Larimer J."/>
            <person name="McCowan C."/>
            <person name="Murphy C."/>
            <person name="Pearson M."/>
            <person name="Poon T.W."/>
            <person name="Priest M."/>
            <person name="Roberts A."/>
            <person name="Saif S."/>
            <person name="Shea T."/>
            <person name="Sisk P."/>
            <person name="Sykes S."/>
            <person name="Wortman J."/>
            <person name="Nusbaum C."/>
            <person name="Birren B."/>
        </authorList>
    </citation>
    <scope>NUCLEOTIDE SEQUENCE [LARGE SCALE GENOMIC DNA]</scope>
    <source>
        <strain evidence="2 3">CBS 617.96</strain>
    </source>
</reference>
<sequence>MSTTATKTSAENGQVPSKIVVETAKHDQHEDGALVEADGQEDIEIIGNLWTIPTFEDKYLERQWAKEHMAGAFRIFAKLGYTDGAGGHISLRDPVRPDCFWINPYSVHFGMVNASDLILVNDNGRPLLPTNHKVNKAGFMIHAAIHKARPDINAAVHTHSPYGRAWSAFGKPIEMLNQDCCYFYNDLSIYEGFGGVVFGREEGQNIAKALGPRKKCVILQNHGLLTCGGTVDEAAAFFHALEQACQAQLLAEAAAANGCQKRIIGDEEAAFTKERAGTAEVLFTQFKPEYEMILKETGGDFLQ</sequence>
<evidence type="ECO:0000313" key="2">
    <source>
        <dbReference type="EMBL" id="EXJ82090.1"/>
    </source>
</evidence>
<dbReference type="SMART" id="SM01007">
    <property type="entry name" value="Aldolase_II"/>
    <property type="match status" value="1"/>
</dbReference>
<dbReference type="RefSeq" id="XP_007727211.1">
    <property type="nucleotide sequence ID" value="XM_007729021.1"/>
</dbReference>
<dbReference type="STRING" id="1182541.W9XXJ9"/>
<feature type="domain" description="Class II aldolase/adducin N-terminal" evidence="1">
    <location>
        <begin position="67"/>
        <end position="249"/>
    </location>
</feature>
<dbReference type="eggNOG" id="KOG3699">
    <property type="taxonomic scope" value="Eukaryota"/>
</dbReference>
<dbReference type="GO" id="GO:0005856">
    <property type="term" value="C:cytoskeleton"/>
    <property type="evidence" value="ECO:0007669"/>
    <property type="project" value="TreeGrafter"/>
</dbReference>
<dbReference type="EMBL" id="AMWN01000007">
    <property type="protein sequence ID" value="EXJ82090.1"/>
    <property type="molecule type" value="Genomic_DNA"/>
</dbReference>
<dbReference type="NCBIfam" id="NF004855">
    <property type="entry name" value="PRK06208.1"/>
    <property type="match status" value="1"/>
</dbReference>
<organism evidence="2 3">
    <name type="scientific">Capronia coronata CBS 617.96</name>
    <dbReference type="NCBI Taxonomy" id="1182541"/>
    <lineage>
        <taxon>Eukaryota</taxon>
        <taxon>Fungi</taxon>
        <taxon>Dikarya</taxon>
        <taxon>Ascomycota</taxon>
        <taxon>Pezizomycotina</taxon>
        <taxon>Eurotiomycetes</taxon>
        <taxon>Chaetothyriomycetidae</taxon>
        <taxon>Chaetothyriales</taxon>
        <taxon>Herpotrichiellaceae</taxon>
        <taxon>Capronia</taxon>
    </lineage>
</organism>
<proteinExistence type="predicted"/>
<dbReference type="GeneID" id="19163010"/>
<evidence type="ECO:0000313" key="3">
    <source>
        <dbReference type="Proteomes" id="UP000019484"/>
    </source>
</evidence>
<protein>
    <submittedName>
        <fullName evidence="2">L-fuculose-phosphate aldolase</fullName>
    </submittedName>
</protein>
<dbReference type="PANTHER" id="PTHR10672">
    <property type="entry name" value="ADDUCIN"/>
    <property type="match status" value="1"/>
</dbReference>
<gene>
    <name evidence="2" type="ORF">A1O1_08159</name>
</gene>
<dbReference type="SUPFAM" id="SSF53639">
    <property type="entry name" value="AraD/HMP-PK domain-like"/>
    <property type="match status" value="1"/>
</dbReference>
<keyword evidence="3" id="KW-1185">Reference proteome</keyword>
<accession>W9XXJ9</accession>
<name>W9XXJ9_9EURO</name>
<dbReference type="FunFam" id="3.40.225.10:FF:000009">
    <property type="entry name" value="Class II aldolase/adducin N-terminal"/>
    <property type="match status" value="1"/>
</dbReference>
<dbReference type="InterPro" id="IPR036409">
    <property type="entry name" value="Aldolase_II/adducin_N_sf"/>
</dbReference>
<evidence type="ECO:0000259" key="1">
    <source>
        <dbReference type="SMART" id="SM01007"/>
    </source>
</evidence>
<dbReference type="PANTHER" id="PTHR10672:SF40">
    <property type="entry name" value="CLASS II ALDOLASE_ADDUCIN DOMAIN PROTEIN (AFU_ORTHOLOGUE AFUA_3G09800)"/>
    <property type="match status" value="1"/>
</dbReference>
<dbReference type="InterPro" id="IPR001303">
    <property type="entry name" value="Aldolase_II/adducin_N"/>
</dbReference>
<dbReference type="OrthoDB" id="3238794at2759"/>
<dbReference type="Gene3D" id="3.40.225.10">
    <property type="entry name" value="Class II aldolase/adducin N-terminal domain"/>
    <property type="match status" value="1"/>
</dbReference>
<dbReference type="GO" id="GO:0051015">
    <property type="term" value="F:actin filament binding"/>
    <property type="evidence" value="ECO:0007669"/>
    <property type="project" value="TreeGrafter"/>
</dbReference>
<dbReference type="HOGENOM" id="CLU_006033_1_2_1"/>
<dbReference type="AlphaFoldDB" id="W9XXJ9"/>